<dbReference type="PROSITE" id="PS01279">
    <property type="entry name" value="PCMT"/>
    <property type="match status" value="1"/>
</dbReference>
<evidence type="ECO:0000313" key="10">
    <source>
        <dbReference type="EMBL" id="KAF6039098.1"/>
    </source>
</evidence>
<keyword evidence="9" id="KW-0732">Signal</keyword>
<keyword evidence="5 8" id="KW-0808">Transferase</keyword>
<evidence type="ECO:0000256" key="6">
    <source>
        <dbReference type="ARBA" id="ARBA00022691"/>
    </source>
</evidence>
<protein>
    <recommendedName>
        <fullName evidence="8">Protein-L-isoaspartate O-methyltransferase</fullName>
        <ecNumber evidence="8">2.1.1.77</ecNumber>
    </recommendedName>
</protein>
<dbReference type="CDD" id="cd02440">
    <property type="entry name" value="AdoMet_MTases"/>
    <property type="match status" value="1"/>
</dbReference>
<dbReference type="Pfam" id="PF01135">
    <property type="entry name" value="PCMT"/>
    <property type="match status" value="1"/>
</dbReference>
<dbReference type="GO" id="GO:0032259">
    <property type="term" value="P:methylation"/>
    <property type="evidence" value="ECO:0007669"/>
    <property type="project" value="UniProtKB-KW"/>
</dbReference>
<feature type="signal peptide" evidence="9">
    <location>
        <begin position="1"/>
        <end position="21"/>
    </location>
</feature>
<dbReference type="AlphaFoldDB" id="A0A7J7KLT0"/>
<dbReference type="PANTHER" id="PTHR11579:SF0">
    <property type="entry name" value="PROTEIN-L-ISOASPARTATE(D-ASPARTATE) O-METHYLTRANSFERASE"/>
    <property type="match status" value="1"/>
</dbReference>
<evidence type="ECO:0000256" key="8">
    <source>
        <dbReference type="RuleBase" id="RU003802"/>
    </source>
</evidence>
<evidence type="ECO:0000256" key="7">
    <source>
        <dbReference type="ARBA" id="ARBA00035815"/>
    </source>
</evidence>
<evidence type="ECO:0000256" key="4">
    <source>
        <dbReference type="ARBA" id="ARBA00022603"/>
    </source>
</evidence>
<dbReference type="InterPro" id="IPR029063">
    <property type="entry name" value="SAM-dependent_MTases_sf"/>
</dbReference>
<dbReference type="Gene3D" id="3.40.50.150">
    <property type="entry name" value="Vaccinia Virus protein VP39"/>
    <property type="match status" value="1"/>
</dbReference>
<evidence type="ECO:0000313" key="11">
    <source>
        <dbReference type="Proteomes" id="UP000593567"/>
    </source>
</evidence>
<sequence>MLFKKGKLLASLLVLPTVFQSYSVMAWRSGGTNNHELISNLQRNGILKTESVIQAMLKVDRGHFTNRDKYADSPQSIGYKATISAPHMHAYALEALSNHLVEGKKALDVGSGTGYLTACMAFMVGETGRVVGIDHIKGIVDDALANIRKDTSLQALLDSGRMKLLLGDGRLGYVSDGPYDAIHVGAAAPTIPQSLVDQLAPGGRMIIPYGPEGGSQDLVQIDRAPDGSLKKKSLMGVIYVPLTDSEKQWSSARSDL</sequence>
<dbReference type="GO" id="GO:0005737">
    <property type="term" value="C:cytoplasm"/>
    <property type="evidence" value="ECO:0007669"/>
    <property type="project" value="UniProtKB-SubCell"/>
</dbReference>
<evidence type="ECO:0000256" key="9">
    <source>
        <dbReference type="SAM" id="SignalP"/>
    </source>
</evidence>
<reference evidence="10" key="1">
    <citation type="submission" date="2020-06" db="EMBL/GenBank/DDBJ databases">
        <title>Draft genome of Bugula neritina, a colonial animal packing powerful symbionts and potential medicines.</title>
        <authorList>
            <person name="Rayko M."/>
        </authorList>
    </citation>
    <scope>NUCLEOTIDE SEQUENCE [LARGE SCALE GENOMIC DNA]</scope>
    <source>
        <strain evidence="10">Kwan_BN1</strain>
    </source>
</reference>
<keyword evidence="3" id="KW-0963">Cytoplasm</keyword>
<dbReference type="EC" id="2.1.1.77" evidence="8"/>
<comment type="subcellular location">
    <subcellularLocation>
        <location evidence="1">Cytoplasm</location>
    </subcellularLocation>
</comment>
<evidence type="ECO:0000256" key="5">
    <source>
        <dbReference type="ARBA" id="ARBA00022679"/>
    </source>
</evidence>
<evidence type="ECO:0000256" key="1">
    <source>
        <dbReference type="ARBA" id="ARBA00004496"/>
    </source>
</evidence>
<accession>A0A7J7KLT0</accession>
<organism evidence="10 11">
    <name type="scientific">Bugula neritina</name>
    <name type="common">Brown bryozoan</name>
    <name type="synonym">Sertularia neritina</name>
    <dbReference type="NCBI Taxonomy" id="10212"/>
    <lineage>
        <taxon>Eukaryota</taxon>
        <taxon>Metazoa</taxon>
        <taxon>Spiralia</taxon>
        <taxon>Lophotrochozoa</taxon>
        <taxon>Bryozoa</taxon>
        <taxon>Gymnolaemata</taxon>
        <taxon>Cheilostomatida</taxon>
        <taxon>Flustrina</taxon>
        <taxon>Buguloidea</taxon>
        <taxon>Bugulidae</taxon>
        <taxon>Bugula</taxon>
    </lineage>
</organism>
<name>A0A7J7KLT0_BUGNE</name>
<comment type="similarity">
    <text evidence="2 8">Belongs to the methyltransferase superfamily. L-isoaspartyl/D-aspartyl protein methyltransferase family.</text>
</comment>
<keyword evidence="4 8" id="KW-0489">Methyltransferase</keyword>
<evidence type="ECO:0000256" key="3">
    <source>
        <dbReference type="ARBA" id="ARBA00022490"/>
    </source>
</evidence>
<comment type="caution">
    <text evidence="10">The sequence shown here is derived from an EMBL/GenBank/DDBJ whole genome shotgun (WGS) entry which is preliminary data.</text>
</comment>
<proteinExistence type="inferred from homology"/>
<gene>
    <name evidence="10" type="ORF">EB796_002589</name>
</gene>
<feature type="chain" id="PRO_5029449542" description="Protein-L-isoaspartate O-methyltransferase" evidence="9">
    <location>
        <begin position="22"/>
        <end position="256"/>
    </location>
</feature>
<dbReference type="EMBL" id="VXIV02000304">
    <property type="protein sequence ID" value="KAF6039098.1"/>
    <property type="molecule type" value="Genomic_DNA"/>
</dbReference>
<dbReference type="InterPro" id="IPR000682">
    <property type="entry name" value="PCMT"/>
</dbReference>
<dbReference type="PANTHER" id="PTHR11579">
    <property type="entry name" value="PROTEIN-L-ISOASPARTATE O-METHYLTRANSFERASE"/>
    <property type="match status" value="1"/>
</dbReference>
<dbReference type="OrthoDB" id="73890at2759"/>
<comment type="catalytic activity">
    <reaction evidence="7">
        <text>[protein]-L-isoaspartate + S-adenosyl-L-methionine = [protein]-L-isoaspartate alpha-methyl ester + S-adenosyl-L-homocysteine</text>
        <dbReference type="Rhea" id="RHEA:12705"/>
        <dbReference type="Rhea" id="RHEA-COMP:12143"/>
        <dbReference type="Rhea" id="RHEA-COMP:12144"/>
        <dbReference type="ChEBI" id="CHEBI:57856"/>
        <dbReference type="ChEBI" id="CHEBI:59789"/>
        <dbReference type="ChEBI" id="CHEBI:90596"/>
        <dbReference type="ChEBI" id="CHEBI:90598"/>
        <dbReference type="EC" id="2.1.1.77"/>
    </reaction>
    <physiologicalReaction direction="left-to-right" evidence="7">
        <dbReference type="Rhea" id="RHEA:12706"/>
    </physiologicalReaction>
</comment>
<keyword evidence="11" id="KW-1185">Reference proteome</keyword>
<dbReference type="FunFam" id="3.40.50.150:FF:000027">
    <property type="entry name" value="Protein-L-isoaspartate O-methyltransferase"/>
    <property type="match status" value="1"/>
</dbReference>
<evidence type="ECO:0000256" key="2">
    <source>
        <dbReference type="ARBA" id="ARBA00005369"/>
    </source>
</evidence>
<dbReference type="SUPFAM" id="SSF53335">
    <property type="entry name" value="S-adenosyl-L-methionine-dependent methyltransferases"/>
    <property type="match status" value="1"/>
</dbReference>
<dbReference type="GO" id="GO:0004719">
    <property type="term" value="F:protein-L-isoaspartate (D-aspartate) O-methyltransferase activity"/>
    <property type="evidence" value="ECO:0007669"/>
    <property type="project" value="UniProtKB-UniRule"/>
</dbReference>
<dbReference type="Proteomes" id="UP000593567">
    <property type="component" value="Unassembled WGS sequence"/>
</dbReference>
<keyword evidence="6 8" id="KW-0949">S-adenosyl-L-methionine</keyword>
<dbReference type="NCBIfam" id="TIGR00080">
    <property type="entry name" value="pimt"/>
    <property type="match status" value="1"/>
</dbReference>